<feature type="compositionally biased region" description="Basic and acidic residues" evidence="1">
    <location>
        <begin position="168"/>
        <end position="180"/>
    </location>
</feature>
<gene>
    <name evidence="2" type="ORF">B0H63DRAFT_156685</name>
</gene>
<keyword evidence="3" id="KW-1185">Reference proteome</keyword>
<accession>A0AAE0NTE1</accession>
<dbReference type="EMBL" id="JAULSW010000003">
    <property type="protein sequence ID" value="KAK3387393.1"/>
    <property type="molecule type" value="Genomic_DNA"/>
</dbReference>
<evidence type="ECO:0000313" key="2">
    <source>
        <dbReference type="EMBL" id="KAK3387393.1"/>
    </source>
</evidence>
<feature type="compositionally biased region" description="Polar residues" evidence="1">
    <location>
        <begin position="43"/>
        <end position="53"/>
    </location>
</feature>
<evidence type="ECO:0000256" key="1">
    <source>
        <dbReference type="SAM" id="MobiDB-lite"/>
    </source>
</evidence>
<sequence>MPTVHEFPPLTLCSDCQALFTPPVDHVLRPDILDDNSSDESEYSANSDDNPSVSVRRRAGRTEAGRGAALRRRSRHLWLRSIDSRRQRDSRRSSSEDGDTEEEEGDDQAEGPEIYDHAIFGGDGFDFGKLRRDIENSCNADCPICQWIIEQDSLCDPNRNEHADGDEMVGRTEEDFRNGWRPEWWPPGGRGAEFPAGVR</sequence>
<feature type="compositionally biased region" description="Basic and acidic residues" evidence="1">
    <location>
        <begin position="86"/>
        <end position="95"/>
    </location>
</feature>
<comment type="caution">
    <text evidence="2">The sequence shown here is derived from an EMBL/GenBank/DDBJ whole genome shotgun (WGS) entry which is preliminary data.</text>
</comment>
<dbReference type="Proteomes" id="UP001285441">
    <property type="component" value="Unassembled WGS sequence"/>
</dbReference>
<feature type="region of interest" description="Disordered" evidence="1">
    <location>
        <begin position="86"/>
        <end position="113"/>
    </location>
</feature>
<feature type="region of interest" description="Disordered" evidence="1">
    <location>
        <begin position="168"/>
        <end position="199"/>
    </location>
</feature>
<protein>
    <submittedName>
        <fullName evidence="2">Uncharacterized protein</fullName>
    </submittedName>
</protein>
<feature type="compositionally biased region" description="Acidic residues" evidence="1">
    <location>
        <begin position="96"/>
        <end position="110"/>
    </location>
</feature>
<reference evidence="2" key="2">
    <citation type="submission" date="2023-06" db="EMBL/GenBank/DDBJ databases">
        <authorList>
            <consortium name="Lawrence Berkeley National Laboratory"/>
            <person name="Haridas S."/>
            <person name="Hensen N."/>
            <person name="Bonometti L."/>
            <person name="Westerberg I."/>
            <person name="Brannstrom I.O."/>
            <person name="Guillou S."/>
            <person name="Cros-Aarteil S."/>
            <person name="Calhoun S."/>
            <person name="Kuo A."/>
            <person name="Mondo S."/>
            <person name="Pangilinan J."/>
            <person name="Riley R."/>
            <person name="LaButti K."/>
            <person name="Andreopoulos B."/>
            <person name="Lipzen A."/>
            <person name="Chen C."/>
            <person name="Yanf M."/>
            <person name="Daum C."/>
            <person name="Ng V."/>
            <person name="Clum A."/>
            <person name="Steindorff A."/>
            <person name="Ohm R."/>
            <person name="Martin F."/>
            <person name="Silar P."/>
            <person name="Natvig D."/>
            <person name="Lalanne C."/>
            <person name="Gautier V."/>
            <person name="Ament-velasquez S.L."/>
            <person name="Kruys A."/>
            <person name="Hutchinson M.I."/>
            <person name="Powell A.J."/>
            <person name="Barry K."/>
            <person name="Miller A.N."/>
            <person name="Grigoriev I.V."/>
            <person name="Debuchy R."/>
            <person name="Gladieux P."/>
            <person name="Thoren M.H."/>
            <person name="Johannesson H."/>
        </authorList>
    </citation>
    <scope>NUCLEOTIDE SEQUENCE</scope>
    <source>
        <strain evidence="2">CBS 232.78</strain>
    </source>
</reference>
<organism evidence="2 3">
    <name type="scientific">Podospora didyma</name>
    <dbReference type="NCBI Taxonomy" id="330526"/>
    <lineage>
        <taxon>Eukaryota</taxon>
        <taxon>Fungi</taxon>
        <taxon>Dikarya</taxon>
        <taxon>Ascomycota</taxon>
        <taxon>Pezizomycotina</taxon>
        <taxon>Sordariomycetes</taxon>
        <taxon>Sordariomycetidae</taxon>
        <taxon>Sordariales</taxon>
        <taxon>Podosporaceae</taxon>
        <taxon>Podospora</taxon>
    </lineage>
</organism>
<feature type="compositionally biased region" description="Acidic residues" evidence="1">
    <location>
        <begin position="33"/>
        <end position="42"/>
    </location>
</feature>
<feature type="region of interest" description="Disordered" evidence="1">
    <location>
        <begin position="27"/>
        <end position="70"/>
    </location>
</feature>
<name>A0AAE0NTE1_9PEZI</name>
<dbReference type="AlphaFoldDB" id="A0AAE0NTE1"/>
<evidence type="ECO:0000313" key="3">
    <source>
        <dbReference type="Proteomes" id="UP001285441"/>
    </source>
</evidence>
<proteinExistence type="predicted"/>
<reference evidence="2" key="1">
    <citation type="journal article" date="2023" name="Mol. Phylogenet. Evol.">
        <title>Genome-scale phylogeny and comparative genomics of the fungal order Sordariales.</title>
        <authorList>
            <person name="Hensen N."/>
            <person name="Bonometti L."/>
            <person name="Westerberg I."/>
            <person name="Brannstrom I.O."/>
            <person name="Guillou S."/>
            <person name="Cros-Aarteil S."/>
            <person name="Calhoun S."/>
            <person name="Haridas S."/>
            <person name="Kuo A."/>
            <person name="Mondo S."/>
            <person name="Pangilinan J."/>
            <person name="Riley R."/>
            <person name="LaButti K."/>
            <person name="Andreopoulos B."/>
            <person name="Lipzen A."/>
            <person name="Chen C."/>
            <person name="Yan M."/>
            <person name="Daum C."/>
            <person name="Ng V."/>
            <person name="Clum A."/>
            <person name="Steindorff A."/>
            <person name="Ohm R.A."/>
            <person name="Martin F."/>
            <person name="Silar P."/>
            <person name="Natvig D.O."/>
            <person name="Lalanne C."/>
            <person name="Gautier V."/>
            <person name="Ament-Velasquez S.L."/>
            <person name="Kruys A."/>
            <person name="Hutchinson M.I."/>
            <person name="Powell A.J."/>
            <person name="Barry K."/>
            <person name="Miller A.N."/>
            <person name="Grigoriev I.V."/>
            <person name="Debuchy R."/>
            <person name="Gladieux P."/>
            <person name="Hiltunen Thoren M."/>
            <person name="Johannesson H."/>
        </authorList>
    </citation>
    <scope>NUCLEOTIDE SEQUENCE</scope>
    <source>
        <strain evidence="2">CBS 232.78</strain>
    </source>
</reference>